<keyword evidence="3" id="KW-0479">Metal-binding</keyword>
<feature type="domain" description="Peptidase M14" evidence="9">
    <location>
        <begin position="129"/>
        <end position="416"/>
    </location>
</feature>
<dbReference type="Gene3D" id="3.40.630.10">
    <property type="entry name" value="Zn peptidases"/>
    <property type="match status" value="1"/>
</dbReference>
<dbReference type="OrthoDB" id="1652165at2"/>
<feature type="signal peptide" evidence="7">
    <location>
        <begin position="1"/>
        <end position="19"/>
    </location>
</feature>
<evidence type="ECO:0000256" key="4">
    <source>
        <dbReference type="ARBA" id="ARBA00022729"/>
    </source>
</evidence>
<dbReference type="GO" id="GO:0004181">
    <property type="term" value="F:metallocarboxypeptidase activity"/>
    <property type="evidence" value="ECO:0007669"/>
    <property type="project" value="InterPro"/>
</dbReference>
<gene>
    <name evidence="10" type="ORF">SAMN06265371_102409</name>
</gene>
<dbReference type="Pfam" id="PF20009">
    <property type="entry name" value="GEVED"/>
    <property type="match status" value="1"/>
</dbReference>
<dbReference type="PANTHER" id="PTHR11532:SF57">
    <property type="entry name" value="CARBOXYPEPTIDASE D, B"/>
    <property type="match status" value="1"/>
</dbReference>
<dbReference type="InterPro" id="IPR050753">
    <property type="entry name" value="Peptidase_M14_domain"/>
</dbReference>
<dbReference type="RefSeq" id="WP_089380588.1">
    <property type="nucleotide sequence ID" value="NZ_FZNT01000002.1"/>
</dbReference>
<evidence type="ECO:0000256" key="2">
    <source>
        <dbReference type="ARBA" id="ARBA00005988"/>
    </source>
</evidence>
<dbReference type="InterPro" id="IPR026444">
    <property type="entry name" value="Secre_tail"/>
</dbReference>
<dbReference type="PRINTS" id="PR00765">
    <property type="entry name" value="CRBOXYPTASEA"/>
</dbReference>
<evidence type="ECO:0000313" key="11">
    <source>
        <dbReference type="Proteomes" id="UP000198384"/>
    </source>
</evidence>
<dbReference type="GO" id="GO:0005615">
    <property type="term" value="C:extracellular space"/>
    <property type="evidence" value="ECO:0007669"/>
    <property type="project" value="TreeGrafter"/>
</dbReference>
<evidence type="ECO:0000256" key="5">
    <source>
        <dbReference type="ARBA" id="ARBA00022833"/>
    </source>
</evidence>
<evidence type="ECO:0000256" key="6">
    <source>
        <dbReference type="PROSITE-ProRule" id="PRU01379"/>
    </source>
</evidence>
<dbReference type="CDD" id="cd18173">
    <property type="entry name" value="M14_CP_bacteria"/>
    <property type="match status" value="1"/>
</dbReference>
<dbReference type="SMART" id="SM00631">
    <property type="entry name" value="Zn_pept"/>
    <property type="match status" value="1"/>
</dbReference>
<dbReference type="InterPro" id="IPR003961">
    <property type="entry name" value="FN3_dom"/>
</dbReference>
<dbReference type="PROSITE" id="PS52035">
    <property type="entry name" value="PEPTIDASE_M14"/>
    <property type="match status" value="1"/>
</dbReference>
<dbReference type="InterPro" id="IPR045474">
    <property type="entry name" value="GEVED"/>
</dbReference>
<dbReference type="GO" id="GO:0016485">
    <property type="term" value="P:protein processing"/>
    <property type="evidence" value="ECO:0007669"/>
    <property type="project" value="TreeGrafter"/>
</dbReference>
<dbReference type="CDD" id="cd00063">
    <property type="entry name" value="FN3"/>
    <property type="match status" value="1"/>
</dbReference>
<dbReference type="PROSITE" id="PS50853">
    <property type="entry name" value="FN3"/>
    <property type="match status" value="1"/>
</dbReference>
<name>A0A238W4H5_9FLAO</name>
<dbReference type="NCBIfam" id="TIGR04183">
    <property type="entry name" value="Por_Secre_tail"/>
    <property type="match status" value="1"/>
</dbReference>
<organism evidence="10 11">
    <name type="scientific">Lutibacter agarilyticus</name>
    <dbReference type="NCBI Taxonomy" id="1109740"/>
    <lineage>
        <taxon>Bacteria</taxon>
        <taxon>Pseudomonadati</taxon>
        <taxon>Bacteroidota</taxon>
        <taxon>Flavobacteriia</taxon>
        <taxon>Flavobacteriales</taxon>
        <taxon>Flavobacteriaceae</taxon>
        <taxon>Lutibacter</taxon>
    </lineage>
</organism>
<dbReference type="EMBL" id="FZNT01000002">
    <property type="protein sequence ID" value="SNR41301.1"/>
    <property type="molecule type" value="Genomic_DNA"/>
</dbReference>
<dbReference type="InterPro" id="IPR013783">
    <property type="entry name" value="Ig-like_fold"/>
</dbReference>
<dbReference type="InterPro" id="IPR000834">
    <property type="entry name" value="Peptidase_M14"/>
</dbReference>
<comment type="similarity">
    <text evidence="2 6">Belongs to the peptidase M14 family.</text>
</comment>
<reference evidence="10 11" key="1">
    <citation type="submission" date="2017-06" db="EMBL/GenBank/DDBJ databases">
        <authorList>
            <person name="Kim H.J."/>
            <person name="Triplett B.A."/>
        </authorList>
    </citation>
    <scope>NUCLEOTIDE SEQUENCE [LARGE SCALE GENOMIC DNA]</scope>
    <source>
        <strain evidence="10 11">DSM 29150</strain>
    </source>
</reference>
<dbReference type="Gene3D" id="2.60.40.1120">
    <property type="entry name" value="Carboxypeptidase-like, regulatory domain"/>
    <property type="match status" value="1"/>
</dbReference>
<feature type="active site" description="Proton donor/acceptor" evidence="6">
    <location>
        <position position="391"/>
    </location>
</feature>
<keyword evidence="11" id="KW-1185">Reference proteome</keyword>
<evidence type="ECO:0000259" key="8">
    <source>
        <dbReference type="PROSITE" id="PS50853"/>
    </source>
</evidence>
<dbReference type="InterPro" id="IPR057247">
    <property type="entry name" value="CARBOXYPEPT_ZN_2"/>
</dbReference>
<dbReference type="GO" id="GO:0006518">
    <property type="term" value="P:peptide metabolic process"/>
    <property type="evidence" value="ECO:0007669"/>
    <property type="project" value="TreeGrafter"/>
</dbReference>
<dbReference type="InterPro" id="IPR036116">
    <property type="entry name" value="FN3_sf"/>
</dbReference>
<dbReference type="Pfam" id="PF00041">
    <property type="entry name" value="fn3"/>
    <property type="match status" value="1"/>
</dbReference>
<dbReference type="SUPFAM" id="SSF49265">
    <property type="entry name" value="Fibronectin type III"/>
    <property type="match status" value="1"/>
</dbReference>
<evidence type="ECO:0000256" key="7">
    <source>
        <dbReference type="SAM" id="SignalP"/>
    </source>
</evidence>
<evidence type="ECO:0000259" key="9">
    <source>
        <dbReference type="PROSITE" id="PS52035"/>
    </source>
</evidence>
<dbReference type="PANTHER" id="PTHR11532">
    <property type="entry name" value="PROTEASE M14 CARBOXYPEPTIDASE"/>
    <property type="match status" value="1"/>
</dbReference>
<comment type="cofactor">
    <cofactor evidence="1">
        <name>Zn(2+)</name>
        <dbReference type="ChEBI" id="CHEBI:29105"/>
    </cofactor>
</comment>
<dbReference type="Pfam" id="PF00246">
    <property type="entry name" value="Peptidase_M14"/>
    <property type="match status" value="1"/>
</dbReference>
<keyword evidence="4 7" id="KW-0732">Signal</keyword>
<dbReference type="SMART" id="SM00060">
    <property type="entry name" value="FN3"/>
    <property type="match status" value="1"/>
</dbReference>
<feature type="domain" description="Fibronectin type-III" evidence="8">
    <location>
        <begin position="516"/>
        <end position="601"/>
    </location>
</feature>
<dbReference type="PROSITE" id="PS00133">
    <property type="entry name" value="CARBOXYPEPT_ZN_2"/>
    <property type="match status" value="1"/>
</dbReference>
<protein>
    <submittedName>
        <fullName evidence="10">Por secretion system C-terminal sorting domain-containing protein</fullName>
    </submittedName>
</protein>
<feature type="chain" id="PRO_5012308547" evidence="7">
    <location>
        <begin position="20"/>
        <end position="1297"/>
    </location>
</feature>
<dbReference type="SUPFAM" id="SSF53187">
    <property type="entry name" value="Zn-dependent exopeptidases"/>
    <property type="match status" value="1"/>
</dbReference>
<sequence length="1297" mass="140973">MKTKLLLVLFLCSTIFVNAQTNIELADKYLKERGELAFTFTANSVAEIQQLAKIISFDHGQDGNNPLTIKAIANNKNFKKFLEFNLPFTVDTELNDPKDVVMFNPKVHKKQAVSAKSTATYPLSFPLTAYPTYDQYASQMAAFAANHPAICELVDIGGTVQGDKRLLFIKLSDNVSTREVEPRVMYTSSMHGNEIAGFPSMLNLIDYFITAYNDTNHADHTRIKNLLDNSEVWINPLANPDATYWLSNDNSTVANSRRENANNVDLNRNYPDNVAGAHPDGEVYQTETLAFMQLANDYHFVISANFHGGTEVVNYPWDNTSNRHPDDDWYFFISKEYAVNCQNNSVVGYMDAMYTNYTWPGVTNGSDWYTVFGGRQDYMNFHKQCKESTVELSNLKVPPSTNTSDNNEIIDIWNYNQEAYIEYLVQGIYGFRGVVKDAVTGDPIKATITLVGHDALGSWVETELPLGDYYRPIKAGTYNILYEADCYQSYTLTDQTIKDYETIDLGDILLTPSIATPTNLNTASVAASTATIGWDNAGVSSYDIQYRVNGASTWIATTSTTNSLNLTGLTANTTYEFQVRSVCGSTYSNYSSLINFTTASVSYCNSSGSVTERGITKVEFNSITQTSLTTNIYQDFTNLSIEVLAGNTYPLKVNLTTTGLNGQKKLYASAFIDFDNNGVFDTTTEKFDLGTVAKDNTDTQSSIAPNINIPITSHVGNVRMRISTKEGGYPTSCETGFDGEVEDYTINIKHTATWTGTTNNNWSTATNWSPAIVPTAASDIVIPSAANISIDANVAVSNLTIGSGAIITVNEGVVLTNTGTITNNGSIVLKSTAAGTAYLLSDSSVANVTQERYLTSNQRGWRILSNPLSTTTFGALASNSLIDLGPSASGAYNSANNTWSSGVDTDNMVTQQGYKVFVRGLASEVSGLNYSVTPPSNVTIKTVGTATNTVPSSITTTAGKYYLVANPYTAPVSVSSILTASSGLSSAVSYYDPSKASNGASELIVKKGGYNANPVSGTSGSASDVVIPPMGTIFVQATTAGSINIPKTAIYTGTISGAAGNYNHKTTNTKNSTSTALTINVISNGVNYDQLQLKFKEVGTTGRNIDFGKLPNTILDFYSITADSKNMAISELELVEQIIPLGIYSKEKQNFTLTIEENSIPSEFEAILEDKLLNTKTILIEGTDYNFNIDNAANSQGEERFTLSLKASSSLVVQDEVLDSAIKIWPNPASSQFNILNKNSNQDTTFEIYTITGRLIEAKKALSGVTTVVETTGWAAGVYILKATSIRNQVIKKLIIE</sequence>
<evidence type="ECO:0000256" key="3">
    <source>
        <dbReference type="ARBA" id="ARBA00022723"/>
    </source>
</evidence>
<dbReference type="Pfam" id="PF18962">
    <property type="entry name" value="Por_Secre_tail"/>
    <property type="match status" value="1"/>
</dbReference>
<proteinExistence type="inferred from homology"/>
<evidence type="ECO:0000313" key="10">
    <source>
        <dbReference type="EMBL" id="SNR41301.1"/>
    </source>
</evidence>
<accession>A0A238W4H5</accession>
<dbReference type="Proteomes" id="UP000198384">
    <property type="component" value="Unassembled WGS sequence"/>
</dbReference>
<dbReference type="GO" id="GO:0008270">
    <property type="term" value="F:zinc ion binding"/>
    <property type="evidence" value="ECO:0007669"/>
    <property type="project" value="InterPro"/>
</dbReference>
<evidence type="ECO:0000256" key="1">
    <source>
        <dbReference type="ARBA" id="ARBA00001947"/>
    </source>
</evidence>
<keyword evidence="5" id="KW-0862">Zinc</keyword>
<dbReference type="Gene3D" id="2.60.40.10">
    <property type="entry name" value="Immunoglobulins"/>
    <property type="match status" value="1"/>
</dbReference>